<comment type="caution">
    <text evidence="1">The sequence shown here is derived from an EMBL/GenBank/DDBJ whole genome shotgun (WGS) entry which is preliminary data.</text>
</comment>
<keyword evidence="2" id="KW-1185">Reference proteome</keyword>
<dbReference type="AlphaFoldDB" id="A0A9E2W547"/>
<sequence length="115" mass="13421">MEAPNEMITLSYILEKLRLKKWDNEFRWSPEGFHSGKGKNYQPDELQIIKTYRFEGSTDPADSSILYIIEAKDGLIGYSLDAYGVYSSHDDEEGYDNFIRAIPEKNREEQLTFEL</sequence>
<protein>
    <recommendedName>
        <fullName evidence="3">Phosphoribosylpyrophosphate synthetase</fullName>
    </recommendedName>
</protein>
<evidence type="ECO:0000313" key="1">
    <source>
        <dbReference type="EMBL" id="MBV4358263.1"/>
    </source>
</evidence>
<name>A0A9E2W547_9BACT</name>
<reference evidence="1" key="1">
    <citation type="submission" date="2021-06" db="EMBL/GenBank/DDBJ databases">
        <authorList>
            <person name="Huq M.A."/>
        </authorList>
    </citation>
    <scope>NUCLEOTIDE SEQUENCE</scope>
    <source>
        <strain evidence="1">MAH-26</strain>
    </source>
</reference>
<dbReference type="Proteomes" id="UP000812270">
    <property type="component" value="Unassembled WGS sequence"/>
</dbReference>
<dbReference type="EMBL" id="JAHSPG010000011">
    <property type="protein sequence ID" value="MBV4358263.1"/>
    <property type="molecule type" value="Genomic_DNA"/>
</dbReference>
<dbReference type="RefSeq" id="WP_217791939.1">
    <property type="nucleotide sequence ID" value="NZ_JAHSPG010000011.1"/>
</dbReference>
<gene>
    <name evidence="1" type="ORF">KTO63_13945</name>
</gene>
<evidence type="ECO:0000313" key="2">
    <source>
        <dbReference type="Proteomes" id="UP000812270"/>
    </source>
</evidence>
<proteinExistence type="predicted"/>
<accession>A0A9E2W547</accession>
<organism evidence="1 2">
    <name type="scientific">Pinibacter aurantiacus</name>
    <dbReference type="NCBI Taxonomy" id="2851599"/>
    <lineage>
        <taxon>Bacteria</taxon>
        <taxon>Pseudomonadati</taxon>
        <taxon>Bacteroidota</taxon>
        <taxon>Chitinophagia</taxon>
        <taxon>Chitinophagales</taxon>
        <taxon>Chitinophagaceae</taxon>
        <taxon>Pinibacter</taxon>
    </lineage>
</organism>
<evidence type="ECO:0008006" key="3">
    <source>
        <dbReference type="Google" id="ProtNLM"/>
    </source>
</evidence>